<comment type="caution">
    <text evidence="1">The sequence shown here is derived from an EMBL/GenBank/DDBJ whole genome shotgun (WGS) entry which is preliminary data.</text>
</comment>
<keyword evidence="2" id="KW-1185">Reference proteome</keyword>
<evidence type="ECO:0000313" key="1">
    <source>
        <dbReference type="EMBL" id="EIY59597.1"/>
    </source>
</evidence>
<proteinExistence type="predicted"/>
<dbReference type="Proteomes" id="UP000005150">
    <property type="component" value="Unassembled WGS sequence"/>
</dbReference>
<evidence type="ECO:0000313" key="2">
    <source>
        <dbReference type="Proteomes" id="UP000005150"/>
    </source>
</evidence>
<gene>
    <name evidence="1" type="ORF">HMPREF1071_03337</name>
</gene>
<dbReference type="EMBL" id="AGXV01000039">
    <property type="protein sequence ID" value="EIY59597.1"/>
    <property type="molecule type" value="Genomic_DNA"/>
</dbReference>
<organism evidence="1 2">
    <name type="scientific">Bacteroides salyersiae CL02T12C01</name>
    <dbReference type="NCBI Taxonomy" id="997887"/>
    <lineage>
        <taxon>Bacteria</taxon>
        <taxon>Pseudomonadati</taxon>
        <taxon>Bacteroidota</taxon>
        <taxon>Bacteroidia</taxon>
        <taxon>Bacteroidales</taxon>
        <taxon>Bacteroidaceae</taxon>
        <taxon>Bacteroides</taxon>
    </lineage>
</organism>
<dbReference type="AlphaFoldDB" id="I8YB70"/>
<sequence>MPMCQLAALNNIPMHIIYQCPMNNLLIIQFILSIPQLAYWHIATLANYSVQRIRIECKQLRRQVALPRIGQ</sequence>
<reference evidence="1 2" key="1">
    <citation type="submission" date="2012-02" db="EMBL/GenBank/DDBJ databases">
        <title>The Genome Sequence of Bacteroides salyersiae CL02T12C01.</title>
        <authorList>
            <consortium name="The Broad Institute Genome Sequencing Platform"/>
            <person name="Earl A."/>
            <person name="Ward D."/>
            <person name="Feldgarden M."/>
            <person name="Gevers D."/>
            <person name="Zitomersky N.L."/>
            <person name="Coyne M.J."/>
            <person name="Comstock L.E."/>
            <person name="Young S.K."/>
            <person name="Zeng Q."/>
            <person name="Gargeya S."/>
            <person name="Fitzgerald M."/>
            <person name="Haas B."/>
            <person name="Abouelleil A."/>
            <person name="Alvarado L."/>
            <person name="Arachchi H.M."/>
            <person name="Berlin A."/>
            <person name="Chapman S.B."/>
            <person name="Gearin G."/>
            <person name="Goldberg J."/>
            <person name="Griggs A."/>
            <person name="Gujja S."/>
            <person name="Hansen M."/>
            <person name="Heiman D."/>
            <person name="Howarth C."/>
            <person name="Larimer J."/>
            <person name="Lui A."/>
            <person name="MacDonald P.J.P."/>
            <person name="McCowen C."/>
            <person name="Montmayeur A."/>
            <person name="Murphy C."/>
            <person name="Neiman D."/>
            <person name="Pearson M."/>
            <person name="Priest M."/>
            <person name="Roberts A."/>
            <person name="Saif S."/>
            <person name="Shea T."/>
            <person name="Sisk P."/>
            <person name="Stolte C."/>
            <person name="Sykes S."/>
            <person name="Wortman J."/>
            <person name="Nusbaum C."/>
            <person name="Birren B."/>
        </authorList>
    </citation>
    <scope>NUCLEOTIDE SEQUENCE [LARGE SCALE GENOMIC DNA]</scope>
    <source>
        <strain evidence="1 2">CL02T12C01</strain>
    </source>
</reference>
<name>I8YB70_9BACE</name>
<protein>
    <submittedName>
        <fullName evidence="1">Uncharacterized protein</fullName>
    </submittedName>
</protein>
<dbReference type="HOGENOM" id="CLU_2731685_0_0_10"/>
<accession>I8YB70</accession>